<comment type="caution">
    <text evidence="2">The sequence shown here is derived from an EMBL/GenBank/DDBJ whole genome shotgun (WGS) entry which is preliminary data.</text>
</comment>
<dbReference type="EMBL" id="AUSU01004613">
    <property type="protein sequence ID" value="EPS64792.1"/>
    <property type="molecule type" value="Genomic_DNA"/>
</dbReference>
<keyword evidence="3" id="KW-1185">Reference proteome</keyword>
<dbReference type="OrthoDB" id="10258692at2759"/>
<dbReference type="PANTHER" id="PTHR47340">
    <property type="entry name" value="DUPLICATED HOMEODOMAIN-LIKE SUPERFAMILY PROTEIN"/>
    <property type="match status" value="1"/>
</dbReference>
<evidence type="ECO:0000313" key="2">
    <source>
        <dbReference type="EMBL" id="EPS64792.1"/>
    </source>
</evidence>
<evidence type="ECO:0000256" key="1">
    <source>
        <dbReference type="SAM" id="MobiDB-lite"/>
    </source>
</evidence>
<proteinExistence type="predicted"/>
<accession>S8DXV0</accession>
<feature type="region of interest" description="Disordered" evidence="1">
    <location>
        <begin position="1"/>
        <end position="85"/>
    </location>
</feature>
<protein>
    <submittedName>
        <fullName evidence="2">Uncharacterized protein</fullName>
    </submittedName>
</protein>
<organism evidence="2 3">
    <name type="scientific">Genlisea aurea</name>
    <dbReference type="NCBI Taxonomy" id="192259"/>
    <lineage>
        <taxon>Eukaryota</taxon>
        <taxon>Viridiplantae</taxon>
        <taxon>Streptophyta</taxon>
        <taxon>Embryophyta</taxon>
        <taxon>Tracheophyta</taxon>
        <taxon>Spermatophyta</taxon>
        <taxon>Magnoliopsida</taxon>
        <taxon>eudicotyledons</taxon>
        <taxon>Gunneridae</taxon>
        <taxon>Pentapetalae</taxon>
        <taxon>asterids</taxon>
        <taxon>lamiids</taxon>
        <taxon>Lamiales</taxon>
        <taxon>Lentibulariaceae</taxon>
        <taxon>Genlisea</taxon>
    </lineage>
</organism>
<dbReference type="AlphaFoldDB" id="S8DXV0"/>
<evidence type="ECO:0000313" key="3">
    <source>
        <dbReference type="Proteomes" id="UP000015453"/>
    </source>
</evidence>
<feature type="non-terminal residue" evidence="2">
    <location>
        <position position="85"/>
    </location>
</feature>
<feature type="non-terminal residue" evidence="2">
    <location>
        <position position="1"/>
    </location>
</feature>
<dbReference type="PANTHER" id="PTHR47340:SF1">
    <property type="entry name" value="DUPLICATED HOMEODOMAIN-LIKE SUPERFAMILY PROTEIN"/>
    <property type="match status" value="1"/>
</dbReference>
<sequence>GGCIASVPRSTVDDSSSRKKPRLGWGEGLAKYEKKKVEGPEDGSGKLGSSLLDTSDAETMQPPGIDQLEKSPVFEPSSLVSGAST</sequence>
<feature type="compositionally biased region" description="Basic and acidic residues" evidence="1">
    <location>
        <begin position="30"/>
        <end position="39"/>
    </location>
</feature>
<reference evidence="2 3" key="1">
    <citation type="journal article" date="2013" name="BMC Genomics">
        <title>The miniature genome of a carnivorous plant Genlisea aurea contains a low number of genes and short non-coding sequences.</title>
        <authorList>
            <person name="Leushkin E.V."/>
            <person name="Sutormin R.A."/>
            <person name="Nabieva E.R."/>
            <person name="Penin A.A."/>
            <person name="Kondrashov A.S."/>
            <person name="Logacheva M.D."/>
        </authorList>
    </citation>
    <scope>NUCLEOTIDE SEQUENCE [LARGE SCALE GENOMIC DNA]</scope>
</reference>
<name>S8DXV0_9LAMI</name>
<gene>
    <name evidence="2" type="ORF">M569_09993</name>
</gene>
<dbReference type="Proteomes" id="UP000015453">
    <property type="component" value="Unassembled WGS sequence"/>
</dbReference>